<dbReference type="SUPFAM" id="SSF50978">
    <property type="entry name" value="WD40 repeat-like"/>
    <property type="match status" value="1"/>
</dbReference>
<dbReference type="EMBL" id="CACVBM020000666">
    <property type="protein sequence ID" value="CAA7022208.1"/>
    <property type="molecule type" value="Genomic_DNA"/>
</dbReference>
<keyword evidence="6" id="KW-0539">Nucleus</keyword>
<comment type="caution">
    <text evidence="9">The sequence shown here is derived from an EMBL/GenBank/DDBJ whole genome shotgun (WGS) entry which is preliminary data.</text>
</comment>
<protein>
    <recommendedName>
        <fullName evidence="8">WD repeat-containing protein 75 second beta-propeller domain-containing protein</fullName>
    </recommendedName>
</protein>
<keyword evidence="4 7" id="KW-0853">WD repeat</keyword>
<dbReference type="SMART" id="SM00320">
    <property type="entry name" value="WD40"/>
    <property type="match status" value="6"/>
</dbReference>
<feature type="domain" description="WD repeat-containing protein 75 second beta-propeller" evidence="8">
    <location>
        <begin position="399"/>
        <end position="634"/>
    </location>
</feature>
<organism evidence="9 10">
    <name type="scientific">Microthlaspi erraticum</name>
    <dbReference type="NCBI Taxonomy" id="1685480"/>
    <lineage>
        <taxon>Eukaryota</taxon>
        <taxon>Viridiplantae</taxon>
        <taxon>Streptophyta</taxon>
        <taxon>Embryophyta</taxon>
        <taxon>Tracheophyta</taxon>
        <taxon>Spermatophyta</taxon>
        <taxon>Magnoliopsida</taxon>
        <taxon>eudicotyledons</taxon>
        <taxon>Gunneridae</taxon>
        <taxon>Pentapetalae</taxon>
        <taxon>rosids</taxon>
        <taxon>malvids</taxon>
        <taxon>Brassicales</taxon>
        <taxon>Brassicaceae</taxon>
        <taxon>Coluteocarpeae</taxon>
        <taxon>Microthlaspi</taxon>
    </lineage>
</organism>
<evidence type="ECO:0000256" key="3">
    <source>
        <dbReference type="ARBA" id="ARBA00022552"/>
    </source>
</evidence>
<keyword evidence="2" id="KW-0690">Ribosome biogenesis</keyword>
<dbReference type="PROSITE" id="PS50082">
    <property type="entry name" value="WD_REPEATS_2"/>
    <property type="match status" value="2"/>
</dbReference>
<proteinExistence type="predicted"/>
<feature type="repeat" description="WD" evidence="7">
    <location>
        <begin position="278"/>
        <end position="319"/>
    </location>
</feature>
<evidence type="ECO:0000313" key="9">
    <source>
        <dbReference type="EMBL" id="CAA7022208.1"/>
    </source>
</evidence>
<dbReference type="InterPro" id="IPR001680">
    <property type="entry name" value="WD40_rpt"/>
</dbReference>
<dbReference type="PANTHER" id="PTHR45176">
    <property type="entry name" value="TRANSDUCIN FAMILY PROTEIN / WD-40 REPEAT FAMILY PROTEIN-RELATED"/>
    <property type="match status" value="1"/>
</dbReference>
<keyword evidence="5" id="KW-0677">Repeat</keyword>
<dbReference type="AlphaFoldDB" id="A0A6D2I662"/>
<evidence type="ECO:0000256" key="2">
    <source>
        <dbReference type="ARBA" id="ARBA00022517"/>
    </source>
</evidence>
<dbReference type="PROSITE" id="PS50294">
    <property type="entry name" value="WD_REPEATS_REGION"/>
    <property type="match status" value="1"/>
</dbReference>
<evidence type="ECO:0000256" key="4">
    <source>
        <dbReference type="ARBA" id="ARBA00022574"/>
    </source>
</evidence>
<keyword evidence="10" id="KW-1185">Reference proteome</keyword>
<evidence type="ECO:0000259" key="8">
    <source>
        <dbReference type="Pfam" id="PF23769"/>
    </source>
</evidence>
<dbReference type="Proteomes" id="UP000467841">
    <property type="component" value="Unassembled WGS sequence"/>
</dbReference>
<comment type="subcellular location">
    <subcellularLocation>
        <location evidence="1">Nucleus</location>
        <location evidence="1">Nucleolus</location>
    </subcellularLocation>
</comment>
<evidence type="ECO:0000256" key="7">
    <source>
        <dbReference type="PROSITE-ProRule" id="PRU00221"/>
    </source>
</evidence>
<reference evidence="9" key="1">
    <citation type="submission" date="2020-01" db="EMBL/GenBank/DDBJ databases">
        <authorList>
            <person name="Mishra B."/>
        </authorList>
    </citation>
    <scope>NUCLEOTIDE SEQUENCE [LARGE SCALE GENOMIC DNA]</scope>
</reference>
<dbReference type="InterPro" id="IPR015943">
    <property type="entry name" value="WD40/YVTN_repeat-like_dom_sf"/>
</dbReference>
<gene>
    <name evidence="9" type="ORF">MERR_LOCUS9443</name>
</gene>
<evidence type="ECO:0000256" key="1">
    <source>
        <dbReference type="ARBA" id="ARBA00004604"/>
    </source>
</evidence>
<dbReference type="InterPro" id="IPR057644">
    <property type="entry name" value="Beta-prop_WDR75_2nd"/>
</dbReference>
<dbReference type="SUPFAM" id="SSF82171">
    <property type="entry name" value="DPP6 N-terminal domain-like"/>
    <property type="match status" value="1"/>
</dbReference>
<sequence length="799" mass="87551">MIRGGRSYVTSPPSFSNDAKKLLVCTGNTVSVFSAATGLQITSLEGHTAPVTTLIVVPASSPAQKILCYCWTASLDGTIRHWDFSGPELLKTINAQLPIYSMVIPSLLSEPQQVDKRYDSSKLVAYVSVEDTSLVKEGTKELRGHIRRFNLAKERLPRGETLKETEEPKSIVISPSGEFFGIRHKCKIHVWDAPCGRSKDAVSKKMTLHHTKAINAFAFHPTERIIAAGDVTGRLLIWRGFGNRKLALGNQKKNGRAVVDVDNPGVRGEDDAESCTTWHWHSAEVNVINFSCDGAYLYSGGREGVLVVWQLETGKKKFLPRIGSPLLYFMWSPDPTLSSVVCADNQIHLLKMPSMEIYRTISGIKPPPSLPKMYEGLASTIAFDRSSGIAALCTENYCVQLYNLLNDRGVSEIQVCERNHQPGDEITVVVTAVALSLDGSVMSTTEVKLPEDGIGGLVSLKFWESEPDNKTFTLSTIVYDPHRDAGVSAIAFHPTRSMAVSTSFGGDFKIWVCNSDKSTSWICHAVGSYKKKPMTAAAFSGDGTVLAAAAENVITLWNPDRNILLSVLGATLTPITKLCFAGKSEFLVAASHFPKPELSLWDTSKLSLSWSYGLRIEAVTSAVDSSAFAVLALIPETFKKGKSKKKIFRGRDGAILLFNGSDPKPVSIWTVMKAEGGSISFLEGDKSQLRLAYVNGSHEYVVFDPNSDESHERSAIDYEGLAGHEETTGDFGYTSLYGQLPDYDKKRMEDSESLATPFVSSERPWETIFSGSTLNFPPLPKLCAEFFESLMEKTTAVVE</sequence>
<keyword evidence="3" id="KW-0698">rRNA processing</keyword>
<accession>A0A6D2I662</accession>
<dbReference type="OrthoDB" id="4096at2759"/>
<evidence type="ECO:0000313" key="10">
    <source>
        <dbReference type="Proteomes" id="UP000467841"/>
    </source>
</evidence>
<dbReference type="Pfam" id="PF23869">
    <property type="entry name" value="Beta-prop_WDR75_1st"/>
    <property type="match status" value="2"/>
</dbReference>
<dbReference type="Gene3D" id="2.130.10.10">
    <property type="entry name" value="YVTN repeat-like/Quinoprotein amine dehydrogenase"/>
    <property type="match status" value="3"/>
</dbReference>
<dbReference type="PANTHER" id="PTHR45176:SF1">
    <property type="entry name" value="TRANSDUCIN FAMILY PROTEIN _ WD-40 REPEAT FAMILY PROTEIN-RELATED"/>
    <property type="match status" value="1"/>
</dbReference>
<name>A0A6D2I662_9BRAS</name>
<evidence type="ECO:0000256" key="5">
    <source>
        <dbReference type="ARBA" id="ARBA00022737"/>
    </source>
</evidence>
<evidence type="ECO:0000256" key="6">
    <source>
        <dbReference type="ARBA" id="ARBA00023242"/>
    </source>
</evidence>
<dbReference type="Pfam" id="PF23769">
    <property type="entry name" value="Beta-prop_WDR75_2nd"/>
    <property type="match status" value="1"/>
</dbReference>
<feature type="repeat" description="WD" evidence="7">
    <location>
        <begin position="207"/>
        <end position="238"/>
    </location>
</feature>
<dbReference type="InterPro" id="IPR036322">
    <property type="entry name" value="WD40_repeat_dom_sf"/>
</dbReference>